<evidence type="ECO:0000256" key="3">
    <source>
        <dbReference type="ARBA" id="ARBA00022723"/>
    </source>
</evidence>
<dbReference type="AlphaFoldDB" id="A0A914HW50"/>
<dbReference type="GO" id="GO:0005737">
    <property type="term" value="C:cytoplasm"/>
    <property type="evidence" value="ECO:0007669"/>
    <property type="project" value="TreeGrafter"/>
</dbReference>
<dbReference type="SUPFAM" id="SSF53098">
    <property type="entry name" value="Ribonuclease H-like"/>
    <property type="match status" value="2"/>
</dbReference>
<feature type="compositionally biased region" description="Basic and acidic residues" evidence="7">
    <location>
        <begin position="17"/>
        <end position="26"/>
    </location>
</feature>
<keyword evidence="6" id="KW-0460">Magnesium</keyword>
<feature type="compositionally biased region" description="Acidic residues" evidence="7">
    <location>
        <begin position="27"/>
        <end position="39"/>
    </location>
</feature>
<feature type="region of interest" description="Disordered" evidence="7">
    <location>
        <begin position="1"/>
        <end position="44"/>
    </location>
</feature>
<reference evidence="10" key="1">
    <citation type="submission" date="2022-11" db="UniProtKB">
        <authorList>
            <consortium name="WormBaseParasite"/>
        </authorList>
    </citation>
    <scope>IDENTIFICATION</scope>
</reference>
<evidence type="ECO:0000313" key="9">
    <source>
        <dbReference type="Proteomes" id="UP000887572"/>
    </source>
</evidence>
<keyword evidence="9" id="KW-1185">Reference proteome</keyword>
<keyword evidence="3" id="KW-0479">Metal-binding</keyword>
<evidence type="ECO:0000256" key="4">
    <source>
        <dbReference type="ARBA" id="ARBA00022801"/>
    </source>
</evidence>
<keyword evidence="2" id="KW-0540">Nuclease</keyword>
<dbReference type="InterPro" id="IPR012337">
    <property type="entry name" value="RNaseH-like_sf"/>
</dbReference>
<evidence type="ECO:0000256" key="6">
    <source>
        <dbReference type="ARBA" id="ARBA00022842"/>
    </source>
</evidence>
<dbReference type="WBParaSite" id="Gr19_v10_g5217.t1">
    <property type="protein sequence ID" value="Gr19_v10_g5217.t1"/>
    <property type="gene ID" value="Gr19_v10_g5217"/>
</dbReference>
<dbReference type="InterPro" id="IPR036397">
    <property type="entry name" value="RNaseH_sf"/>
</dbReference>
<accession>A0A914HW50</accession>
<evidence type="ECO:0000259" key="8">
    <source>
        <dbReference type="Pfam" id="PF18004"/>
    </source>
</evidence>
<protein>
    <submittedName>
        <fullName evidence="10">26S proteasome regulatory subunit RPN2 C-terminal domain-containing protein</fullName>
    </submittedName>
</protein>
<keyword evidence="4" id="KW-0378">Hydrolase</keyword>
<dbReference type="PANTHER" id="PTHR13058:SF19">
    <property type="entry name" value="LD40940P"/>
    <property type="match status" value="1"/>
</dbReference>
<evidence type="ECO:0000256" key="1">
    <source>
        <dbReference type="ARBA" id="ARBA00001946"/>
    </source>
</evidence>
<proteinExistence type="predicted"/>
<evidence type="ECO:0000256" key="5">
    <source>
        <dbReference type="ARBA" id="ARBA00022839"/>
    </source>
</evidence>
<dbReference type="Pfam" id="PF18004">
    <property type="entry name" value="RPN2_C"/>
    <property type="match status" value="1"/>
</dbReference>
<name>A0A914HW50_GLORO</name>
<dbReference type="GO" id="GO:0046872">
    <property type="term" value="F:metal ion binding"/>
    <property type="evidence" value="ECO:0007669"/>
    <property type="project" value="UniProtKB-KW"/>
</dbReference>
<sequence>MEKVETAVLSITKKKPLSSDKKKDDAVEGQEDEKMEVDETEKTAEVPAVNQKCDEKKLDEKQKELLEPAFHNLSNPTRAVRLQLRALNMPESSPYKPIKPINYGGIVMSQNTDPNKTDETVELAVAGGMLIEEAKENEAAKPHETGRRIEADDSGRMCQIETYIFMDFETTGLFDDGQNNPLTNPNRCNETTNERAQRLDSLVKSDGNRFPKITELAFVSVPRALFVEAMAKVSSRHLSQETRGDGEGVEPVQVVSNVHVRQVNPQLNAKEWAKYEELQRKVPSILLRESDLACKNTFGQEWPGVAHLLQTAPKPACLIAHNGVNFDFRILCHELRKNDLLRSHPFPERVYFLDSLSCFYELEREYNREMELTMENVDWNLVLSQFQPNAENSVKLEMDSILENGTASAGQATEGTANGHQSTTILHRLFDQKCSLTADGNVFPNSQKAKYVKGPLFKDDIHPIQFMRQTQWSPAKRRCIDAKFFESNNRGEWSFNGNHSRRLLCGRGKFKLENMFKMIFSAAQQFHRAQSDCDALLQVCLAYGMDFVKGRRIEADDSGRMCQIETYIFMDFETTGLFDDGQNNPLTNPNRCNETTNERAQRLDSLVKSGRTIWAMRNRVLHQKDGNRFPKITELAFVSVPRALFVEAMAKVSSRHLSQETRGDGEGVEPVQVVSNVHVRQVNPQLNAKEWAKYEELQRKVPSILLRESDLACKNTFGQEWPGVAHLLQTAPKPACLIAHNGVNFDFRILCHELRKNDLLRSHPFPERVYFLDSLSCFYELEREYNREMELTMENVDWNLVLSQFQPNAENSVKLEMDSILENGTASAGQATEGTANGHQSTTILHRLTVQQSTPIKNADETTISSNFKITAKRSLFKDNIHPIQFMRQTQWSPAKRRCIDAKFFESNNRGEWSFNGNHSRRLLCGRGKFKLENMFKMIFSAAQQFHRAQSDCDALLQVCLAYGMDFVKFADRNCSPFPGCFETISKKTPT</sequence>
<evidence type="ECO:0000256" key="2">
    <source>
        <dbReference type="ARBA" id="ARBA00022722"/>
    </source>
</evidence>
<evidence type="ECO:0000313" key="10">
    <source>
        <dbReference type="WBParaSite" id="Gr19_v10_g5217.t1"/>
    </source>
</evidence>
<feature type="domain" description="26S proteasome regulatory subunit RPN2 C-terminal" evidence="8">
    <location>
        <begin position="2"/>
        <end position="121"/>
    </location>
</feature>
<dbReference type="GO" id="GO:0008296">
    <property type="term" value="F:3'-5'-DNA exonuclease activity"/>
    <property type="evidence" value="ECO:0007669"/>
    <property type="project" value="TreeGrafter"/>
</dbReference>
<comment type="cofactor">
    <cofactor evidence="1">
        <name>Mg(2+)</name>
        <dbReference type="ChEBI" id="CHEBI:18420"/>
    </cofactor>
</comment>
<dbReference type="InterPro" id="IPR040393">
    <property type="entry name" value="TREX1/2"/>
</dbReference>
<dbReference type="GO" id="GO:0003676">
    <property type="term" value="F:nucleic acid binding"/>
    <property type="evidence" value="ECO:0007669"/>
    <property type="project" value="InterPro"/>
</dbReference>
<dbReference type="Proteomes" id="UP000887572">
    <property type="component" value="Unplaced"/>
</dbReference>
<evidence type="ECO:0000256" key="7">
    <source>
        <dbReference type="SAM" id="MobiDB-lite"/>
    </source>
</evidence>
<keyword evidence="5" id="KW-0269">Exonuclease</keyword>
<dbReference type="InterPro" id="IPR040623">
    <property type="entry name" value="RPN2_C"/>
</dbReference>
<organism evidence="9 10">
    <name type="scientific">Globodera rostochiensis</name>
    <name type="common">Golden nematode worm</name>
    <name type="synonym">Heterodera rostochiensis</name>
    <dbReference type="NCBI Taxonomy" id="31243"/>
    <lineage>
        <taxon>Eukaryota</taxon>
        <taxon>Metazoa</taxon>
        <taxon>Ecdysozoa</taxon>
        <taxon>Nematoda</taxon>
        <taxon>Chromadorea</taxon>
        <taxon>Rhabditida</taxon>
        <taxon>Tylenchina</taxon>
        <taxon>Tylenchomorpha</taxon>
        <taxon>Tylenchoidea</taxon>
        <taxon>Heteroderidae</taxon>
        <taxon>Heteroderinae</taxon>
        <taxon>Globodera</taxon>
    </lineage>
</organism>
<dbReference type="GO" id="GO:0006308">
    <property type="term" value="P:DNA catabolic process"/>
    <property type="evidence" value="ECO:0007669"/>
    <property type="project" value="TreeGrafter"/>
</dbReference>
<dbReference type="Gene3D" id="3.30.420.10">
    <property type="entry name" value="Ribonuclease H-like superfamily/Ribonuclease H"/>
    <property type="match status" value="2"/>
</dbReference>
<dbReference type="PANTHER" id="PTHR13058">
    <property type="entry name" value="THREE PRIME REPAIR EXONUCLEASE 1, 2"/>
    <property type="match status" value="1"/>
</dbReference>